<dbReference type="Pfam" id="PF09480">
    <property type="entry name" value="PrgH"/>
    <property type="match status" value="1"/>
</dbReference>
<dbReference type="eggNOG" id="ENOG502ZBVJ">
    <property type="taxonomic scope" value="Bacteria"/>
</dbReference>
<dbReference type="Proteomes" id="UP000001726">
    <property type="component" value="Chromosome"/>
</dbReference>
<evidence type="ECO:0000313" key="3">
    <source>
        <dbReference type="Proteomes" id="UP000001726"/>
    </source>
</evidence>
<dbReference type="OrthoDB" id="9035799at2"/>
<organism evidence="2 3">
    <name type="scientific">Erwinia tasmaniensis (strain DSM 17950 / CFBP 7177 / CIP 109463 / NCPPB 4357 / Et1/99)</name>
    <dbReference type="NCBI Taxonomy" id="465817"/>
    <lineage>
        <taxon>Bacteria</taxon>
        <taxon>Pseudomonadati</taxon>
        <taxon>Pseudomonadota</taxon>
        <taxon>Gammaproteobacteria</taxon>
        <taxon>Enterobacterales</taxon>
        <taxon>Erwiniaceae</taxon>
        <taxon>Erwinia</taxon>
    </lineage>
</organism>
<dbReference type="InterPro" id="IPR019029">
    <property type="entry name" value="T3SS_PrgH/EprH-like"/>
</dbReference>
<dbReference type="EMBL" id="CU468135">
    <property type="protein sequence ID" value="CAO96956.1"/>
    <property type="molecule type" value="Genomic_DNA"/>
</dbReference>
<dbReference type="GO" id="GO:0016020">
    <property type="term" value="C:membrane"/>
    <property type="evidence" value="ECO:0007669"/>
    <property type="project" value="InterPro"/>
</dbReference>
<keyword evidence="1" id="KW-0472">Membrane</keyword>
<dbReference type="KEGG" id="eta:ETA_19100"/>
<evidence type="ECO:0000313" key="2">
    <source>
        <dbReference type="EMBL" id="CAO96956.1"/>
    </source>
</evidence>
<accession>B2VEF8</accession>
<dbReference type="RefSeq" id="WP_012441640.1">
    <property type="nucleotide sequence ID" value="NC_010694.1"/>
</dbReference>
<evidence type="ECO:0000256" key="1">
    <source>
        <dbReference type="SAM" id="Phobius"/>
    </source>
</evidence>
<feature type="transmembrane region" description="Helical" evidence="1">
    <location>
        <begin position="171"/>
        <end position="191"/>
    </location>
</feature>
<dbReference type="STRING" id="465817.ETA_19100"/>
<dbReference type="Gene3D" id="2.60.200.20">
    <property type="match status" value="1"/>
</dbReference>
<keyword evidence="1" id="KW-1133">Transmembrane helix</keyword>
<sequence length="430" mass="49902">MTNNIEKPITTEHLNDHKSNFTLKVLFGPMFGCELHLTDEDYFFIISSKNSLLPVKPDSPLEHAHSTHYTHNTLYIPCDYPAPNILLRLSSLFHNERGSVVGIEIYDSSEISITEIYENEVFVHGNILFAFKHSQEKWSEEIIGFKSQNTAINKNSLNCYTGASRKNFRSITFSLPIIMITLLVLVLIYLYNHFNNNQNQKEILNQIVSSTLTPIAIVRSRDEQTIFVLVSQKHEMEWLKKKILIQVEKSRIIPLWIAQQKKTIVSQLIQLGYPVLQLDYSLPLHPVITVHEKLNKNKEDSLKSVVLEKIPYAIDTEVLFKSKEMLLAEARKGLVNLNIQFRQIEAGAGYSLIIRDAPSDLILHRLGEFIDSFQHKWGTEIINFSINQEEDWLFNKSYIDSKDGYLFLTPRHWYLPLHLGEMSREQYKQK</sequence>
<protein>
    <submittedName>
        <fullName evidence="2">Type III secretion system protein</fullName>
    </submittedName>
</protein>
<dbReference type="AlphaFoldDB" id="B2VEF8"/>
<name>B2VEF8_ERWT9</name>
<reference evidence="2 3" key="1">
    <citation type="journal article" date="2008" name="Environ. Microbiol.">
        <title>The genome of Erwinia tasmaniensis strain Et1/99, a non-pathogenic bacterium in the genus Erwinia.</title>
        <authorList>
            <person name="Kube M."/>
            <person name="Migdoll A.M."/>
            <person name="Mueller I."/>
            <person name="Kuhl H."/>
            <person name="Beck A."/>
            <person name="Reinhardt R."/>
            <person name="Geider K."/>
        </authorList>
    </citation>
    <scope>NUCLEOTIDE SEQUENCE [LARGE SCALE GENOMIC DNA]</scope>
    <source>
        <strain evidence="3">DSM 17950 / CFBP 7177 / CIP 109463 / NCPPB 4357 / Et1/99</strain>
    </source>
</reference>
<gene>
    <name evidence="2" type="primary">prgH</name>
    <name evidence="2" type="ordered locus">ETA_19100</name>
</gene>
<proteinExistence type="predicted"/>
<dbReference type="HOGENOM" id="CLU_054956_1_0_6"/>
<keyword evidence="3" id="KW-1185">Reference proteome</keyword>
<dbReference type="Gene3D" id="3.30.70.1770">
    <property type="match status" value="1"/>
</dbReference>
<keyword evidence="1" id="KW-0812">Transmembrane</keyword>